<feature type="transmembrane region" description="Helical" evidence="1">
    <location>
        <begin position="180"/>
        <end position="199"/>
    </location>
</feature>
<evidence type="ECO:0000256" key="1">
    <source>
        <dbReference type="SAM" id="Phobius"/>
    </source>
</evidence>
<evidence type="ECO:0000313" key="3">
    <source>
        <dbReference type="EMBL" id="MFD1874486.1"/>
    </source>
</evidence>
<keyword evidence="4" id="KW-1185">Reference proteome</keyword>
<feature type="transmembrane region" description="Helical" evidence="1">
    <location>
        <begin position="219"/>
        <end position="243"/>
    </location>
</feature>
<comment type="caution">
    <text evidence="3">The sequence shown here is derived from an EMBL/GenBank/DDBJ whole genome shotgun (WGS) entry which is preliminary data.</text>
</comment>
<sequence length="271" mass="28968">MLAVYSLWGLLWGLLCLGLCASRLFLAPRSLGWAALACGVHASLLLLPPWPVFAFLLGLHPPGSWFGPPQDPVNWLSKSAALAASLALVYVGQRPTPDAAGLRAPAPGAWLVGPVVLAVAAWVAVSAHYERHLPLAGAWSQHLFYGLLPGLEEEVFYRGVLLGLLAPVFTRTLPLFGARTSWGGVVGVVLFVLAHHLVVPERLFGLGLGADLGRYVRAWLSPAHFPPGAVLYEFGMGTLFLWVRERTGSCWAAVAAHCLMNGCLDLGRALS</sequence>
<dbReference type="RefSeq" id="WP_382316332.1">
    <property type="nucleotide sequence ID" value="NZ_JBHUFD010000012.1"/>
</dbReference>
<dbReference type="InterPro" id="IPR003675">
    <property type="entry name" value="Rce1/LyrA-like_dom"/>
</dbReference>
<keyword evidence="1" id="KW-0812">Transmembrane</keyword>
<dbReference type="EMBL" id="JBHUFD010000012">
    <property type="protein sequence ID" value="MFD1874486.1"/>
    <property type="molecule type" value="Genomic_DNA"/>
</dbReference>
<feature type="transmembrane region" description="Helical" evidence="1">
    <location>
        <begin position="155"/>
        <end position="173"/>
    </location>
</feature>
<evidence type="ECO:0000259" key="2">
    <source>
        <dbReference type="Pfam" id="PF02517"/>
    </source>
</evidence>
<reference evidence="4" key="1">
    <citation type="journal article" date="2019" name="Int. J. Syst. Evol. Microbiol.">
        <title>The Global Catalogue of Microorganisms (GCM) 10K type strain sequencing project: providing services to taxonomists for standard genome sequencing and annotation.</title>
        <authorList>
            <consortium name="The Broad Institute Genomics Platform"/>
            <consortium name="The Broad Institute Genome Sequencing Center for Infectious Disease"/>
            <person name="Wu L."/>
            <person name="Ma J."/>
        </authorList>
    </citation>
    <scope>NUCLEOTIDE SEQUENCE [LARGE SCALE GENOMIC DNA]</scope>
    <source>
        <strain evidence="4">CGMCC 1.15795</strain>
    </source>
</reference>
<dbReference type="Pfam" id="PF02517">
    <property type="entry name" value="Rce1-like"/>
    <property type="match status" value="1"/>
</dbReference>
<dbReference type="GO" id="GO:0016787">
    <property type="term" value="F:hydrolase activity"/>
    <property type="evidence" value="ECO:0007669"/>
    <property type="project" value="UniProtKB-KW"/>
</dbReference>
<gene>
    <name evidence="3" type="ORF">ACFSDX_18740</name>
</gene>
<protein>
    <submittedName>
        <fullName evidence="3">CPBP family intramembrane glutamic endopeptidase</fullName>
        <ecNumber evidence="3">3.4.-.-</ecNumber>
    </submittedName>
</protein>
<feature type="transmembrane region" description="Helical" evidence="1">
    <location>
        <begin position="104"/>
        <end position="125"/>
    </location>
</feature>
<accession>A0ABW4QXZ7</accession>
<keyword evidence="3" id="KW-0378">Hydrolase</keyword>
<feature type="transmembrane region" description="Helical" evidence="1">
    <location>
        <begin position="33"/>
        <end position="55"/>
    </location>
</feature>
<keyword evidence="1" id="KW-0472">Membrane</keyword>
<feature type="transmembrane region" description="Helical" evidence="1">
    <location>
        <begin position="6"/>
        <end position="26"/>
    </location>
</feature>
<feature type="transmembrane region" description="Helical" evidence="1">
    <location>
        <begin position="75"/>
        <end position="92"/>
    </location>
</feature>
<name>A0ABW4QXZ7_9BACT</name>
<evidence type="ECO:0000313" key="4">
    <source>
        <dbReference type="Proteomes" id="UP001597197"/>
    </source>
</evidence>
<proteinExistence type="predicted"/>
<dbReference type="Proteomes" id="UP001597197">
    <property type="component" value="Unassembled WGS sequence"/>
</dbReference>
<dbReference type="EC" id="3.4.-.-" evidence="3"/>
<organism evidence="3 4">
    <name type="scientific">Hymenobacter bucti</name>
    <dbReference type="NCBI Taxonomy" id="1844114"/>
    <lineage>
        <taxon>Bacteria</taxon>
        <taxon>Pseudomonadati</taxon>
        <taxon>Bacteroidota</taxon>
        <taxon>Cytophagia</taxon>
        <taxon>Cytophagales</taxon>
        <taxon>Hymenobacteraceae</taxon>
        <taxon>Hymenobacter</taxon>
    </lineage>
</organism>
<feature type="domain" description="CAAX prenyl protease 2/Lysostaphin resistance protein A-like" evidence="2">
    <location>
        <begin position="139"/>
        <end position="262"/>
    </location>
</feature>
<keyword evidence="1" id="KW-1133">Transmembrane helix</keyword>